<dbReference type="FunFam" id="3.30.730.10:FF:000002">
    <property type="entry name" value="AP2-like ethylene-responsive transcription factor"/>
    <property type="match status" value="1"/>
</dbReference>
<comment type="similarity">
    <text evidence="7">Belongs to the AP2/ERF transcription factor family. AP2 subfamily.</text>
</comment>
<dbReference type="Proteomes" id="UP001055439">
    <property type="component" value="Chromosome 8"/>
</dbReference>
<dbReference type="InterPro" id="IPR001471">
    <property type="entry name" value="AP2/ERF_dom"/>
</dbReference>
<dbReference type="GO" id="GO:0016788">
    <property type="term" value="F:hydrolase activity, acting on ester bonds"/>
    <property type="evidence" value="ECO:0007669"/>
    <property type="project" value="InterPro"/>
</dbReference>
<evidence type="ECO:0000256" key="4">
    <source>
        <dbReference type="ARBA" id="ARBA00023125"/>
    </source>
</evidence>
<evidence type="ECO:0000313" key="10">
    <source>
        <dbReference type="EMBL" id="URE37173.1"/>
    </source>
</evidence>
<dbReference type="GO" id="GO:0003700">
    <property type="term" value="F:DNA-binding transcription factor activity"/>
    <property type="evidence" value="ECO:0007669"/>
    <property type="project" value="InterPro"/>
</dbReference>
<keyword evidence="4" id="KW-0238">DNA-binding</keyword>
<comment type="subcellular location">
    <subcellularLocation>
        <location evidence="1">Nucleus</location>
    </subcellularLocation>
</comment>
<evidence type="ECO:0000259" key="9">
    <source>
        <dbReference type="PROSITE" id="PS51032"/>
    </source>
</evidence>
<dbReference type="SUPFAM" id="SSF54171">
    <property type="entry name" value="DNA-binding domain"/>
    <property type="match status" value="2"/>
</dbReference>
<dbReference type="InterPro" id="IPR007708">
    <property type="entry name" value="DBR1_C"/>
</dbReference>
<dbReference type="GO" id="GO:0003677">
    <property type="term" value="F:DNA binding"/>
    <property type="evidence" value="ECO:0007669"/>
    <property type="project" value="UniProtKB-KW"/>
</dbReference>
<dbReference type="PANTHER" id="PTHR32467:SF157">
    <property type="entry name" value="AP2-LIKE ETHYLENE-RESPONSIVE TRANSCRIPTION FACTOR CRL5"/>
    <property type="match status" value="1"/>
</dbReference>
<dbReference type="OrthoDB" id="207175at2759"/>
<evidence type="ECO:0000256" key="8">
    <source>
        <dbReference type="SAM" id="MobiDB-lite"/>
    </source>
</evidence>
<accession>A0A9E7HX69</accession>
<feature type="region of interest" description="Disordered" evidence="8">
    <location>
        <begin position="497"/>
        <end position="556"/>
    </location>
</feature>
<dbReference type="PROSITE" id="PS51032">
    <property type="entry name" value="AP2_ERF"/>
    <property type="match status" value="2"/>
</dbReference>
<evidence type="ECO:0000256" key="7">
    <source>
        <dbReference type="ARBA" id="ARBA00037973"/>
    </source>
</evidence>
<dbReference type="InterPro" id="IPR016177">
    <property type="entry name" value="DNA-bd_dom_sf"/>
</dbReference>
<gene>
    <name evidence="10" type="ORF">MUK42_16922</name>
</gene>
<dbReference type="PANTHER" id="PTHR32467">
    <property type="entry name" value="AP2-LIKE ETHYLENE-RESPONSIVE TRANSCRIPTION FACTOR"/>
    <property type="match status" value="1"/>
</dbReference>
<proteinExistence type="inferred from homology"/>
<evidence type="ECO:0000256" key="5">
    <source>
        <dbReference type="ARBA" id="ARBA00023163"/>
    </source>
</evidence>
<keyword evidence="5" id="KW-0804">Transcription</keyword>
<dbReference type="FunFam" id="3.30.730.10:FF:000003">
    <property type="entry name" value="AP2-like ethylene-responsive transcription factor ANT"/>
    <property type="match status" value="1"/>
</dbReference>
<dbReference type="CDD" id="cd00018">
    <property type="entry name" value="AP2"/>
    <property type="match status" value="2"/>
</dbReference>
<feature type="compositionally biased region" description="Low complexity" evidence="8">
    <location>
        <begin position="531"/>
        <end position="540"/>
    </location>
</feature>
<dbReference type="GO" id="GO:0005634">
    <property type="term" value="C:nucleus"/>
    <property type="evidence" value="ECO:0007669"/>
    <property type="project" value="UniProtKB-SubCell"/>
</dbReference>
<dbReference type="SMART" id="SM00380">
    <property type="entry name" value="AP2"/>
    <property type="match status" value="2"/>
</dbReference>
<dbReference type="PRINTS" id="PR00367">
    <property type="entry name" value="ETHRSPELEMNT"/>
</dbReference>
<evidence type="ECO:0000256" key="2">
    <source>
        <dbReference type="ARBA" id="ARBA00022737"/>
    </source>
</evidence>
<dbReference type="GO" id="GO:0006397">
    <property type="term" value="P:mRNA processing"/>
    <property type="evidence" value="ECO:0007669"/>
    <property type="project" value="InterPro"/>
</dbReference>
<keyword evidence="6" id="KW-0539">Nucleus</keyword>
<organism evidence="10 11">
    <name type="scientific">Musa troglodytarum</name>
    <name type="common">fe'i banana</name>
    <dbReference type="NCBI Taxonomy" id="320322"/>
    <lineage>
        <taxon>Eukaryota</taxon>
        <taxon>Viridiplantae</taxon>
        <taxon>Streptophyta</taxon>
        <taxon>Embryophyta</taxon>
        <taxon>Tracheophyta</taxon>
        <taxon>Spermatophyta</taxon>
        <taxon>Magnoliopsida</taxon>
        <taxon>Liliopsida</taxon>
        <taxon>Zingiberales</taxon>
        <taxon>Musaceae</taxon>
        <taxon>Musa</taxon>
    </lineage>
</organism>
<dbReference type="InterPro" id="IPR036955">
    <property type="entry name" value="AP2/ERF_dom_sf"/>
</dbReference>
<keyword evidence="3" id="KW-0805">Transcription regulation</keyword>
<sequence length="1120" mass="124682">MKPMSGSNNNSNNWLGFSLFTHMNMEVPAEPHHHQDHASHHRQTQPVAAAASSAVPCSIFLSPQANNSRICYGMEGPNGGLYSQLSVMPLKSDGSLCIMEALSRSQQQALVPSPSPKLEDFLGGAPHMGIHHQFGNNGRAAMALSLDNTHYSKESETEGNRNHSLDHLRRQQIQAQQQQQFYFQPLQEGMCSGLTSHEMYEATMGEGSTAYEGIPSLKSWVDRQYNACGNALCEGGGLGAGPVGAMGYGELQSLSLSMSPGSQSSCITAPLQIATAAATECMDLDAPKKRGNGKGGQKQPVHRKSIDTFGQRTSQYRGVTRHRWTGRYEAHLWDNTCKQEGQTRKGKQGGYDMEEKAARAYDLAALKYWGPSTHINFPLESYQEELEEMKNMTRQEYVAHLRRNSTGFSRGASMYRGVTRHHQHGRWQARIGRVAGNKDLYLGTFSTQEEAAEAYDIAAIKFRGVSAVTNFDITRYDVDKIMASSTLLSGELARRTKVNDAGKEPTPEQSSCKDLVEENSSSSSGWKMDFQSAQQAPPSSESHDPKSLGGGGDYRRPMEFSPVLHGLVVESLSPAQGVGDLEKIGNRHAANPASAMATVGCSPEEGHHDGTGFSLMYGKASPKFTNSTTISSWVPPAQLRPTHWKLKKENLDRERNREPWPMQKTKRLGVGDEMKGPQVQVLLLLAAASAAAAAGSVVQVIRGITILRTESSSPSSPASAPDSPLARKLLLPVLFESIPEDPRRRAELTRSFLRLLELLLLQRWGHGETGSGCGRNRCWWLREFDLGFFTLLFYVLIFSTLHGNREIEGSFHGEMDEAYDPIRHLEKVENTKIDLHGSSCGDFRVLQLSTCFISVARIFEFRAKSYHYLLTHIWAVGNENDLESLSCPPKYQSMNSFWKYYSGQEVAPVPTIVSGGNHYASKYLWELVIIFTEEYLKRKAQGLKIKKRTLGSLPAVELLNQLKPQYSFSGHLHCNFSAVIQHKEDGSDTKFLALDKCLPGRKFFQIVDINSDPGPHEIQCDEWLAITRKFDGIFPLSQKIVHLRPELLDKQDYRERVRNKLNTRRARPFDFVQLFHSLILLSHSPTTYDAWSKLSDDGKYAEVGDVDELEELAKDENEGA</sequence>
<evidence type="ECO:0000256" key="3">
    <source>
        <dbReference type="ARBA" id="ARBA00023015"/>
    </source>
</evidence>
<feature type="compositionally biased region" description="Polar residues" evidence="8">
    <location>
        <begin position="507"/>
        <end position="525"/>
    </location>
</feature>
<dbReference type="EMBL" id="CP097510">
    <property type="protein sequence ID" value="URE37173.1"/>
    <property type="molecule type" value="Genomic_DNA"/>
</dbReference>
<dbReference type="SMART" id="SM01124">
    <property type="entry name" value="DBR1"/>
    <property type="match status" value="1"/>
</dbReference>
<feature type="compositionally biased region" description="Basic and acidic residues" evidence="8">
    <location>
        <begin position="497"/>
        <end position="506"/>
    </location>
</feature>
<evidence type="ECO:0000256" key="6">
    <source>
        <dbReference type="ARBA" id="ARBA00023242"/>
    </source>
</evidence>
<keyword evidence="11" id="KW-1185">Reference proteome</keyword>
<evidence type="ECO:0000313" key="11">
    <source>
        <dbReference type="Proteomes" id="UP001055439"/>
    </source>
</evidence>
<feature type="domain" description="AP2/ERF" evidence="9">
    <location>
        <begin position="414"/>
        <end position="472"/>
    </location>
</feature>
<dbReference type="Pfam" id="PF05011">
    <property type="entry name" value="DBR1"/>
    <property type="match status" value="1"/>
</dbReference>
<evidence type="ECO:0000256" key="1">
    <source>
        <dbReference type="ARBA" id="ARBA00004123"/>
    </source>
</evidence>
<protein>
    <submittedName>
        <fullName evidence="10">AP2-like ethylene-responsive transcription factor</fullName>
    </submittedName>
</protein>
<keyword evidence="2" id="KW-0677">Repeat</keyword>
<reference evidence="10" key="1">
    <citation type="submission" date="2022-05" db="EMBL/GenBank/DDBJ databases">
        <title>The Musa troglodytarum L. genome provides insights into the mechanism of non-climacteric behaviour and enrichment of carotenoids.</title>
        <authorList>
            <person name="Wang J."/>
        </authorList>
    </citation>
    <scope>NUCLEOTIDE SEQUENCE</scope>
    <source>
        <tissue evidence="10">Leaf</tissue>
    </source>
</reference>
<name>A0A9E7HX69_9LILI</name>
<dbReference type="AlphaFoldDB" id="A0A9E7HX69"/>
<dbReference type="Gene3D" id="3.30.730.10">
    <property type="entry name" value="AP2/ERF domain"/>
    <property type="match status" value="2"/>
</dbReference>
<dbReference type="Pfam" id="PF00847">
    <property type="entry name" value="AP2"/>
    <property type="match status" value="2"/>
</dbReference>
<feature type="domain" description="AP2/ERF" evidence="9">
    <location>
        <begin position="315"/>
        <end position="378"/>
    </location>
</feature>